<dbReference type="OrthoDB" id="18388at2759"/>
<dbReference type="EMBL" id="CCBN010000006">
    <property type="protein sequence ID" value="CDO53962.1"/>
    <property type="molecule type" value="Genomic_DNA"/>
</dbReference>
<dbReference type="InterPro" id="IPR036322">
    <property type="entry name" value="WD40_repeat_dom_sf"/>
</dbReference>
<dbReference type="Proteomes" id="UP000242525">
    <property type="component" value="Unassembled WGS sequence"/>
</dbReference>
<evidence type="ECO:0000256" key="3">
    <source>
        <dbReference type="ARBA" id="ARBA00011187"/>
    </source>
</evidence>
<dbReference type="SUPFAM" id="SSF50978">
    <property type="entry name" value="WD40 repeat-like"/>
    <property type="match status" value="1"/>
</dbReference>
<feature type="region of interest" description="Disordered" evidence="5">
    <location>
        <begin position="463"/>
        <end position="501"/>
    </location>
</feature>
<evidence type="ECO:0000313" key="7">
    <source>
        <dbReference type="Proteomes" id="UP000242525"/>
    </source>
</evidence>
<comment type="subunit">
    <text evidence="3">Component of the pre-66S ribosomal particle.</text>
</comment>
<dbReference type="GO" id="GO:0005730">
    <property type="term" value="C:nucleolus"/>
    <property type="evidence" value="ECO:0007669"/>
    <property type="project" value="InterPro"/>
</dbReference>
<evidence type="ECO:0000256" key="4">
    <source>
        <dbReference type="ARBA" id="ARBA00014234"/>
    </source>
</evidence>
<organism evidence="6 7">
    <name type="scientific">Geotrichum candidum</name>
    <name type="common">Oospora lactis</name>
    <name type="synonym">Dipodascus geotrichum</name>
    <dbReference type="NCBI Taxonomy" id="1173061"/>
    <lineage>
        <taxon>Eukaryota</taxon>
        <taxon>Fungi</taxon>
        <taxon>Dikarya</taxon>
        <taxon>Ascomycota</taxon>
        <taxon>Saccharomycotina</taxon>
        <taxon>Dipodascomycetes</taxon>
        <taxon>Dipodascales</taxon>
        <taxon>Dipodascaceae</taxon>
        <taxon>Geotrichum</taxon>
    </lineage>
</organism>
<evidence type="ECO:0000256" key="1">
    <source>
        <dbReference type="ARBA" id="ARBA00002889"/>
    </source>
</evidence>
<dbReference type="InterPro" id="IPR037379">
    <property type="entry name" value="WDR74/Nsa1"/>
</dbReference>
<dbReference type="Gene3D" id="2.130.10.10">
    <property type="entry name" value="YVTN repeat-like/Quinoprotein amine dehydrogenase"/>
    <property type="match status" value="1"/>
</dbReference>
<evidence type="ECO:0000256" key="5">
    <source>
        <dbReference type="SAM" id="MobiDB-lite"/>
    </source>
</evidence>
<evidence type="ECO:0000256" key="2">
    <source>
        <dbReference type="ARBA" id="ARBA00007861"/>
    </source>
</evidence>
<name>A0A0J9XAV8_GEOCN</name>
<sequence>MKVITGIEELGALNLLEFNLPTPEEPYPAPPKSSVFGAEGRSKYIQKVIFCKLNEDEEYITVARKGGIIQMYDTNTLQLHREWRGASKTPTDAIVGLEFAHNRLYSCSAQGRLVVRNLKDNDGEFNYWHSSIKEPISAFRVHPLQQDVIATGGKDKDLEVMELYNNHADMRNFGETRSHWILQALQADDSPIHQRVRTKWYAKTARYKIGSNRYHYSNDTNGDVYIDPAGQYPIWISGIQFLNLKQPQRLGWRIATTTRYGYINIYETSISRLCVFSVLASNYPLVNLWFGGNEHELIYTDSQYGVGVFDSVSGKLLKMKGEAGSSLVHVHAMYREANNNELLAFPEVTGPRIGGLQKTMVESDLEEEIDDEVDTNTTINNATTITTTTESTILTTPIAENANDNDITMVSPSIMKPLLVSGGFDGHLRVYDLEAANMVAKVRTRGKVSGLWVVDAANSSFKRRRSLSDPESAKFVPGCAEEEDEERETKRARTETDVCME</sequence>
<dbReference type="STRING" id="1173061.A0A0J9XAV8"/>
<reference evidence="6" key="1">
    <citation type="submission" date="2014-03" db="EMBL/GenBank/DDBJ databases">
        <authorList>
            <person name="Casaregola S."/>
        </authorList>
    </citation>
    <scope>NUCLEOTIDE SEQUENCE [LARGE SCALE GENOMIC DNA]</scope>
    <source>
        <strain evidence="6">CLIB 918</strain>
    </source>
</reference>
<comment type="function">
    <text evidence="1">Involved in the biogenesis of the 60S ribosomal subunit.</text>
</comment>
<accession>A0A0J9XAV8</accession>
<dbReference type="GO" id="GO:0030687">
    <property type="term" value="C:preribosome, large subunit precursor"/>
    <property type="evidence" value="ECO:0007669"/>
    <property type="project" value="TreeGrafter"/>
</dbReference>
<dbReference type="PANTHER" id="PTHR16038">
    <property type="entry name" value="NOP SEVEN ASSOCIATED PROTEIN 1"/>
    <property type="match status" value="1"/>
</dbReference>
<comment type="caution">
    <text evidence="6">The sequence shown here is derived from an EMBL/GenBank/DDBJ whole genome shotgun (WGS) entry which is preliminary data.</text>
</comment>
<dbReference type="InterPro" id="IPR015943">
    <property type="entry name" value="WD40/YVTN_repeat-like_dom_sf"/>
</dbReference>
<dbReference type="GO" id="GO:0042273">
    <property type="term" value="P:ribosomal large subunit biogenesis"/>
    <property type="evidence" value="ECO:0007669"/>
    <property type="project" value="InterPro"/>
</dbReference>
<comment type="similarity">
    <text evidence="2">Belongs to the NSA1 family.</text>
</comment>
<keyword evidence="7" id="KW-1185">Reference proteome</keyword>
<protein>
    <recommendedName>
        <fullName evidence="4">Ribosome biogenesis protein NSA1</fullName>
    </recommendedName>
</protein>
<gene>
    <name evidence="6" type="ORF">BN980_GECA06s02507g</name>
</gene>
<dbReference type="AlphaFoldDB" id="A0A0J9XAV8"/>
<feature type="compositionally biased region" description="Basic and acidic residues" evidence="5">
    <location>
        <begin position="487"/>
        <end position="501"/>
    </location>
</feature>
<proteinExistence type="inferred from homology"/>
<dbReference type="PANTHER" id="PTHR16038:SF4">
    <property type="entry name" value="WD REPEAT-CONTAINING PROTEIN 74"/>
    <property type="match status" value="1"/>
</dbReference>
<evidence type="ECO:0000313" key="6">
    <source>
        <dbReference type="EMBL" id="CDO53962.1"/>
    </source>
</evidence>